<keyword evidence="5" id="KW-1185">Reference proteome</keyword>
<accession>A0A3P3EMI9</accession>
<protein>
    <submittedName>
        <fullName evidence="3">Arsenate reductase ArsC</fullName>
    </submittedName>
</protein>
<dbReference type="Pfam" id="PF01451">
    <property type="entry name" value="LMWPc"/>
    <property type="match status" value="1"/>
</dbReference>
<dbReference type="SUPFAM" id="SSF52788">
    <property type="entry name" value="Phosphotyrosine protein phosphatases I"/>
    <property type="match status" value="1"/>
</dbReference>
<evidence type="ECO:0000259" key="2">
    <source>
        <dbReference type="SMART" id="SM00226"/>
    </source>
</evidence>
<dbReference type="RefSeq" id="WP_124959396.1">
    <property type="nucleotide sequence ID" value="NZ_CBFHCE010000310.1"/>
</dbReference>
<proteinExistence type="predicted"/>
<reference evidence="4 5" key="2">
    <citation type="submission" date="2018-12" db="EMBL/GenBank/DDBJ databases">
        <title>The genome sequences of strain 502.</title>
        <authorList>
            <person name="Gao J."/>
            <person name="Sun J."/>
        </authorList>
    </citation>
    <scope>NUCLEOTIDE SEQUENCE [LARGE SCALE GENOMIC DNA]</scope>
    <source>
        <strain evidence="4 5">502</strain>
    </source>
</reference>
<evidence type="ECO:0000313" key="3">
    <source>
        <dbReference type="EMBL" id="RRH87623.1"/>
    </source>
</evidence>
<dbReference type="Proteomes" id="UP000271590">
    <property type="component" value="Unassembled WGS sequence"/>
</dbReference>
<evidence type="ECO:0000313" key="5">
    <source>
        <dbReference type="Proteomes" id="UP000271137"/>
    </source>
</evidence>
<dbReference type="SMART" id="SM00226">
    <property type="entry name" value="LMWPc"/>
    <property type="match status" value="1"/>
</dbReference>
<dbReference type="PANTHER" id="PTHR43428">
    <property type="entry name" value="ARSENATE REDUCTASE"/>
    <property type="match status" value="1"/>
</dbReference>
<dbReference type="Proteomes" id="UP000271137">
    <property type="component" value="Unassembled WGS sequence"/>
</dbReference>
<dbReference type="PANTHER" id="PTHR43428:SF1">
    <property type="entry name" value="ARSENATE REDUCTASE"/>
    <property type="match status" value="1"/>
</dbReference>
<dbReference type="AlphaFoldDB" id="A0A3P3EMI9"/>
<keyword evidence="1" id="KW-0059">Arsenical resistance</keyword>
<dbReference type="EMBL" id="RQXU01000008">
    <property type="protein sequence ID" value="RRH87623.1"/>
    <property type="molecule type" value="Genomic_DNA"/>
</dbReference>
<organism evidence="3 6">
    <name type="scientific">Variovorax beijingensis</name>
    <dbReference type="NCBI Taxonomy" id="2496117"/>
    <lineage>
        <taxon>Bacteria</taxon>
        <taxon>Pseudomonadati</taxon>
        <taxon>Pseudomonadota</taxon>
        <taxon>Betaproteobacteria</taxon>
        <taxon>Burkholderiales</taxon>
        <taxon>Comamonadaceae</taxon>
        <taxon>Variovorax</taxon>
    </lineage>
</organism>
<dbReference type="CDD" id="cd16345">
    <property type="entry name" value="LMWP_ArsC"/>
    <property type="match status" value="1"/>
</dbReference>
<dbReference type="InterPro" id="IPR036196">
    <property type="entry name" value="Ptyr_pPase_sf"/>
</dbReference>
<dbReference type="InterPro" id="IPR023485">
    <property type="entry name" value="Ptyr_pPase"/>
</dbReference>
<comment type="caution">
    <text evidence="3">The sequence shown here is derived from an EMBL/GenBank/DDBJ whole genome shotgun (WGS) entry which is preliminary data.</text>
</comment>
<name>A0A3P3EMI9_9BURK</name>
<dbReference type="GO" id="GO:0046685">
    <property type="term" value="P:response to arsenic-containing substance"/>
    <property type="evidence" value="ECO:0007669"/>
    <property type="project" value="UniProtKB-KW"/>
</dbReference>
<feature type="domain" description="Phosphotyrosine protein phosphatase I" evidence="2">
    <location>
        <begin position="6"/>
        <end position="144"/>
    </location>
</feature>
<evidence type="ECO:0000256" key="1">
    <source>
        <dbReference type="ARBA" id="ARBA00022849"/>
    </source>
</evidence>
<sequence length="169" mass="18518">MAERIYNVLFVCTGNSARSIMAEGLLNHMGEGRFKAYSAGSHPTGKVSPHALRTLERLRLSAQGYRSKNWDEFAAPGAPAMDFVLTVCDKAAGEVCPVWPGQPMTAHWGVADPAAFEGSEEATERQFMDTALTLKRRIELMLALPLARLDAMAIQREMRDIGKVQKAAP</sequence>
<dbReference type="Gene3D" id="3.40.50.2300">
    <property type="match status" value="1"/>
</dbReference>
<gene>
    <name evidence="3" type="ORF">EH244_16365</name>
    <name evidence="4" type="ORF">EJO66_07895</name>
</gene>
<dbReference type="EMBL" id="RXFQ01000004">
    <property type="protein sequence ID" value="RSZ40055.1"/>
    <property type="molecule type" value="Genomic_DNA"/>
</dbReference>
<reference evidence="3 6" key="1">
    <citation type="submission" date="2018-11" db="EMBL/GenBank/DDBJ databases">
        <title>The genome of Variovorax sp T529.</title>
        <authorList>
            <person name="Gao J."/>
        </authorList>
    </citation>
    <scope>NUCLEOTIDE SEQUENCE [LARGE SCALE GENOMIC DNA]</scope>
    <source>
        <strain evidence="3 6">T529</strain>
    </source>
</reference>
<evidence type="ECO:0000313" key="6">
    <source>
        <dbReference type="Proteomes" id="UP000271590"/>
    </source>
</evidence>
<evidence type="ECO:0000313" key="4">
    <source>
        <dbReference type="EMBL" id="RSZ40055.1"/>
    </source>
</evidence>